<gene>
    <name evidence="2" type="ORF">Abiwalacus_25080</name>
</gene>
<feature type="transmembrane region" description="Helical" evidence="1">
    <location>
        <begin position="39"/>
        <end position="60"/>
    </location>
</feature>
<keyword evidence="1" id="KW-0812">Transmembrane</keyword>
<evidence type="ECO:0000313" key="3">
    <source>
        <dbReference type="Proteomes" id="UP001062263"/>
    </source>
</evidence>
<feature type="transmembrane region" description="Helical" evidence="1">
    <location>
        <begin position="220"/>
        <end position="242"/>
    </location>
</feature>
<feature type="transmembrane region" description="Helical" evidence="1">
    <location>
        <begin position="67"/>
        <end position="91"/>
    </location>
</feature>
<feature type="transmembrane region" description="Helical" evidence="1">
    <location>
        <begin position="136"/>
        <end position="160"/>
    </location>
</feature>
<accession>A0ABN6QMC9</accession>
<organism evidence="2 3">
    <name type="scientific">Akkermansia biwaensis</name>
    <dbReference type="NCBI Taxonomy" id="2946555"/>
    <lineage>
        <taxon>Bacteria</taxon>
        <taxon>Pseudomonadati</taxon>
        <taxon>Verrucomicrobiota</taxon>
        <taxon>Verrucomicrobiia</taxon>
        <taxon>Verrucomicrobiales</taxon>
        <taxon>Akkermansiaceae</taxon>
        <taxon>Akkermansia</taxon>
    </lineage>
</organism>
<keyword evidence="1" id="KW-0472">Membrane</keyword>
<feature type="transmembrane region" description="Helical" evidence="1">
    <location>
        <begin position="300"/>
        <end position="318"/>
    </location>
</feature>
<reference evidence="2" key="1">
    <citation type="submission" date="2022-06" db="EMBL/GenBank/DDBJ databases">
        <title>Akkermansia biwalacus sp. nov., an anaerobic mucin-degrading bacterium isolated from human intestine.</title>
        <authorList>
            <person name="Kobayashi Y."/>
            <person name="Inoue S."/>
            <person name="Kawahara T."/>
            <person name="Kohda N."/>
        </authorList>
    </citation>
    <scope>NUCLEOTIDE SEQUENCE</scope>
    <source>
        <strain evidence="2">WON2089</strain>
    </source>
</reference>
<feature type="transmembrane region" description="Helical" evidence="1">
    <location>
        <begin position="248"/>
        <end position="266"/>
    </location>
</feature>
<feature type="transmembrane region" description="Helical" evidence="1">
    <location>
        <begin position="180"/>
        <end position="208"/>
    </location>
</feature>
<dbReference type="RefSeq" id="WP_215458878.1">
    <property type="nucleotide sequence ID" value="NZ_AP025943.1"/>
</dbReference>
<protein>
    <submittedName>
        <fullName evidence="2">Uncharacterized protein</fullName>
    </submittedName>
</protein>
<feature type="transmembrane region" description="Helical" evidence="1">
    <location>
        <begin position="106"/>
        <end position="127"/>
    </location>
</feature>
<sequence length="338" mass="38354">MRYDWPLVFPDGNLLVYYFGFWLPPALASKFFPLGWSPYLLWLWSLTGMVLFTGTMSFYFKSRIWIFILVLFSLAPLNVVINKTGIVYFLLGVKEVGQDLHWNCCMAQLVCTFNHFIPCLVFGGVFINRMLDKGSLLFFSSLLLLCSPFGGIAFLPYLAAAIYPDKSFFSDMFRSWNARSFFLTASACGIVLVTALFMSGAGSMNVLLLFQKETDESMILLGRTIIFLAANLVIPAILLYPVFRKSSMFWITICGFAACTLIYVGVRYNELVFKTSGVFFFFLAILCTQAFPMLGKVRKFLLVAYIALCSIFPIRLFMHHAKTFSVTPVGIQKNIRNE</sequence>
<keyword evidence="3" id="KW-1185">Reference proteome</keyword>
<proteinExistence type="predicted"/>
<dbReference type="Proteomes" id="UP001062263">
    <property type="component" value="Chromosome"/>
</dbReference>
<feature type="transmembrane region" description="Helical" evidence="1">
    <location>
        <begin position="278"/>
        <end position="294"/>
    </location>
</feature>
<keyword evidence="1" id="KW-1133">Transmembrane helix</keyword>
<dbReference type="EMBL" id="AP025943">
    <property type="protein sequence ID" value="BDL44934.1"/>
    <property type="molecule type" value="Genomic_DNA"/>
</dbReference>
<evidence type="ECO:0000313" key="2">
    <source>
        <dbReference type="EMBL" id="BDL44934.1"/>
    </source>
</evidence>
<name>A0ABN6QMC9_9BACT</name>
<evidence type="ECO:0000256" key="1">
    <source>
        <dbReference type="SAM" id="Phobius"/>
    </source>
</evidence>
<feature type="transmembrane region" description="Helical" evidence="1">
    <location>
        <begin position="7"/>
        <end position="27"/>
    </location>
</feature>